<dbReference type="PANTHER" id="PTHR12881:SF10">
    <property type="entry name" value="MEDIATOR OF RNA POLYMERASE II TRANSCRIPTION SUBUNIT 1"/>
    <property type="match status" value="1"/>
</dbReference>
<feature type="region of interest" description="Disordered" evidence="9">
    <location>
        <begin position="114"/>
        <end position="135"/>
    </location>
</feature>
<comment type="similarity">
    <text evidence="2">Belongs to the Mediator complex subunit 1 family.</text>
</comment>
<feature type="region of interest" description="Disordered" evidence="9">
    <location>
        <begin position="1898"/>
        <end position="1929"/>
    </location>
</feature>
<keyword evidence="4" id="KW-0805">Transcription regulation</keyword>
<keyword evidence="7" id="KW-0539">Nucleus</keyword>
<accession>A0A7R9E061</accession>
<feature type="compositionally biased region" description="Low complexity" evidence="9">
    <location>
        <begin position="178"/>
        <end position="187"/>
    </location>
</feature>
<dbReference type="InterPro" id="IPR051999">
    <property type="entry name" value="Mediator_complex_subunit_1"/>
</dbReference>
<feature type="compositionally biased region" description="Low complexity" evidence="9">
    <location>
        <begin position="1410"/>
        <end position="1420"/>
    </location>
</feature>
<feature type="compositionally biased region" description="Low complexity" evidence="9">
    <location>
        <begin position="1442"/>
        <end position="1457"/>
    </location>
</feature>
<dbReference type="Pfam" id="PF10744">
    <property type="entry name" value="Med1"/>
    <property type="match status" value="1"/>
</dbReference>
<reference evidence="12" key="1">
    <citation type="submission" date="2020-11" db="EMBL/GenBank/DDBJ databases">
        <authorList>
            <person name="Tran Van P."/>
        </authorList>
    </citation>
    <scope>NUCLEOTIDE SEQUENCE</scope>
</reference>
<sequence>MVKLIVVKYVADSTNQDNTCSTCDKGEIRSLSFRFADIPEDDPGILTYAHARLMVVLIGPFEKYQGGNYTHQGARLRLWTSINVRGQVGCLTSEKESVCVWSKVLELMKEVADDDDSSDISGYHSDSDSAIMMSGNSPYISKRARHNFLTRSGELQRSVRSSNKSSMCRTSVLLHHQLSSSSGVSSQTPNSMCGSESPPEPTAHPDTSSTSSGNSGPLRPRQLKHKKELHKLNSAGSSSSSSGTVACCQGCQPRASLQVLPPSSDEELATLRAELEGLRSELSRANTRLVVVQESEKGLKERLATSTRSPAVPDSEVAERLVRYYGSLYATARVDTLDALDNLPPLRDAHELKSKILFSVIVLAFRSSQALLAMKKDHIRRVLHITPPTPCEGVSPPNTTVQSPVEAELERQVELYLRRTVEMFDLTKCGDEVCSQIWATLYDYPCLKDCPGLVQYVRNAVRLSWGLVNQSPPFILEYEQRVFRKDVHVRFHTSDPESDQIRTYLWPALSEGCGGPCVHKAINTEYPVKKQISLAGCGSTKTVHTNVCENLAAVKARNKFNAMFGLGIDKTKEWQMELLMEKLRSRAGQFKSFVETSKALRMALLEKRYPVDSVERSQLQKCLDTLQHSIKVTSLQGMVERLESVSRQLGLKFMAGPSGFDWFISSDMFYLEVVLEPSGAVKDVMIHHEGRLEQQSCEELVACLSRGDFTDFTAQLEGLASIYQLNAEKKVKMKAFSALQSLETDLATLAQVQTFLKEPFNMVHKSPVGILEKRKGGHAMKLTYLVPPYDLLDQKGKTSVPLSVEEVTSKSLGYSVLVCMEGSTSHKLPTVPLISLNPSPNGKSTPSYSPQTATNSATLPASFVLRLNNPLPMCLGLVRKIQQVTEIECGDVSSPHPLLSLITQHVSAGQQDCANNRGLFVSLPDQHHCYFMTENKGLEGVLVTNIPFTHPAHVPQILLFLRQQALFNVLVASCIRPPGKQDFENMIMFEVMALSWQHLSVSFEHPLEETMATAELDLTDIGNTKCKIYGSGSENVSTPEHISKVLQRCWSIPVTMRSLIRSWQSQSLRSNGLSLGGNLGLPPGSDSGRHGGSNGHSVPDFDVDRVKTEPDEGGMSHGHSLGSSRQGFGSDMSDSVSFQSPLHQSDGQIPLVNPFQFGNLLAGPPLDKGRALLNMMNEQPTGKKLRKRKSGDGSWRSPKRKPSEDCEIVLESSSSDSTPLGTPTSRDAPVDMDADCEIEKVNSDFEEEEIMELDDVEDVLTIKKTKKDKKNSPPTIILDLAENKSIVPPSVSITPISSSTTSFNSVLTGMGLERRPGIEIIPIVSTPAASLPSSITITPITSKSISEDRGRDRKSSKSRTEDKLKLEKKKKRKRDESPGGLAMGPPEKLPPKQDPLSKPVSVSIKPTESPPISSVRPSSPAGTVRKYASSPTHINLSVTKAGSGKSSSSHQSPKHSPGYTTSSPKHHGTSSPKHQSSSGSGKPSMSALKSAANSPSTAGKGSGDGQKIKSSSSSNKDKDRKISSSFGGSSSSGSGSSPKLKSSSVKLKQLDLSSSSVDGNGGSQSGGATPPSGNADGGKSSTPQARNRKGSLSAVIDKLKSAQHCGPESGDVVKEGRGSGGSVSSKGPAGDTSKIPGEYMVKPSLDGMKITINKTRTKDSKSGTTKSSSSSSGTGSPKTHTGLKPGVNSGPASKKPHQTLQQKPPSSVSSSSSAKTGSNSSKMSSGKSSNSPVSGILSKSASKSSGSPKMSNSSDANRRDNKQRLPKSSSDREKNIFSSSKGPDSRKSSPVPLRDDSDGFKLLTPHAKMDSNLPPQLMVEGLIKTLDTKFQIPKLSARLNASDSDSKKLNVDKVISGDLNRSDAVKTLDITSKSDGVSKFPLVLKTTDDLKNQKLSQITVTSTHSSGSNSLSGLTGSISKPSAPSLTSSSKSLEVILDTTMQVPTSTILPVISIVPVTDVPSEALELSSSRSKNESIRQIPNLKDEIQPILKLDVVKSFSGVDPSAHSLVLPGKVLESGQSKFTSSSKQAEEPKKFPILSMEVPNKISVNKTTIITSSQEAAEMLLDFSASSNLPNKSVVPDLTQGKLTSVPERALATSAPSRRNTPPPLPPPPVFPSSPSVSVHILKSPVPSPMVIIPSPHSASPCITDDELMDEALVGGK</sequence>
<feature type="compositionally biased region" description="Pro residues" evidence="9">
    <location>
        <begin position="2106"/>
        <end position="2116"/>
    </location>
</feature>
<feature type="region of interest" description="Disordered" evidence="9">
    <location>
        <begin position="1342"/>
        <end position="1807"/>
    </location>
</feature>
<name>A0A7R9E061_9NEOP</name>
<protein>
    <recommendedName>
        <fullName evidence="3">Mediator of RNA polymerase II transcription subunit 1</fullName>
    </recommendedName>
    <alternativeName>
        <fullName evidence="8">Mediator complex subunit 1</fullName>
    </alternativeName>
</protein>
<feature type="domain" description="Mediator complex subunit Med1" evidence="10">
    <location>
        <begin position="620"/>
        <end position="976"/>
    </location>
</feature>
<keyword evidence="6" id="KW-0804">Transcription</keyword>
<evidence type="ECO:0000256" key="5">
    <source>
        <dbReference type="ARBA" id="ARBA00023159"/>
    </source>
</evidence>
<evidence type="ECO:0000256" key="8">
    <source>
        <dbReference type="ARBA" id="ARBA00031254"/>
    </source>
</evidence>
<organism evidence="12">
    <name type="scientific">Timema monikensis</name>
    <dbReference type="NCBI Taxonomy" id="170555"/>
    <lineage>
        <taxon>Eukaryota</taxon>
        <taxon>Metazoa</taxon>
        <taxon>Ecdysozoa</taxon>
        <taxon>Arthropoda</taxon>
        <taxon>Hexapoda</taxon>
        <taxon>Insecta</taxon>
        <taxon>Pterygota</taxon>
        <taxon>Neoptera</taxon>
        <taxon>Polyneoptera</taxon>
        <taxon>Phasmatodea</taxon>
        <taxon>Timematodea</taxon>
        <taxon>Timematoidea</taxon>
        <taxon>Timematidae</taxon>
        <taxon>Timema</taxon>
    </lineage>
</organism>
<keyword evidence="5" id="KW-0010">Activator</keyword>
<evidence type="ECO:0000313" key="12">
    <source>
        <dbReference type="EMBL" id="CAD7425005.1"/>
    </source>
</evidence>
<feature type="region of interest" description="Disordered" evidence="9">
    <location>
        <begin position="1177"/>
        <end position="1230"/>
    </location>
</feature>
<dbReference type="PANTHER" id="PTHR12881">
    <property type="entry name" value="MEDIATOR OF RNA POLYMERASE II TRANSCRIPTION SUBUNIT 1"/>
    <property type="match status" value="1"/>
</dbReference>
<evidence type="ECO:0000256" key="1">
    <source>
        <dbReference type="ARBA" id="ARBA00004123"/>
    </source>
</evidence>
<feature type="compositionally biased region" description="Polar residues" evidence="9">
    <location>
        <begin position="205"/>
        <end position="215"/>
    </location>
</feature>
<evidence type="ECO:0000256" key="3">
    <source>
        <dbReference type="ARBA" id="ARBA00020612"/>
    </source>
</evidence>
<dbReference type="GO" id="GO:0003712">
    <property type="term" value="F:transcription coregulator activity"/>
    <property type="evidence" value="ECO:0007669"/>
    <property type="project" value="InterPro"/>
</dbReference>
<dbReference type="GO" id="GO:0045944">
    <property type="term" value="P:positive regulation of transcription by RNA polymerase II"/>
    <property type="evidence" value="ECO:0007669"/>
    <property type="project" value="UniProtKB-ARBA"/>
</dbReference>
<dbReference type="InterPro" id="IPR019680">
    <property type="entry name" value="Mediator_Med1"/>
</dbReference>
<proteinExistence type="inferred from homology"/>
<dbReference type="Pfam" id="PF16026">
    <property type="entry name" value="MIEAP"/>
    <property type="match status" value="1"/>
</dbReference>
<feature type="compositionally biased region" description="Polar residues" evidence="9">
    <location>
        <begin position="1132"/>
        <end position="1142"/>
    </location>
</feature>
<feature type="compositionally biased region" description="Low complexity" evidence="9">
    <location>
        <begin position="1523"/>
        <end position="1556"/>
    </location>
</feature>
<evidence type="ECO:0000256" key="9">
    <source>
        <dbReference type="SAM" id="MobiDB-lite"/>
    </source>
</evidence>
<feature type="region of interest" description="Disordered" evidence="9">
    <location>
        <begin position="2076"/>
        <end position="2116"/>
    </location>
</feature>
<feature type="compositionally biased region" description="Low complexity" evidence="9">
    <location>
        <begin position="1901"/>
        <end position="1929"/>
    </location>
</feature>
<evidence type="ECO:0000256" key="4">
    <source>
        <dbReference type="ARBA" id="ARBA00023015"/>
    </source>
</evidence>
<feature type="region of interest" description="Disordered" evidence="9">
    <location>
        <begin position="178"/>
        <end position="220"/>
    </location>
</feature>
<feature type="compositionally biased region" description="Basic and acidic residues" evidence="9">
    <location>
        <begin position="1345"/>
        <end position="1365"/>
    </location>
</feature>
<feature type="compositionally biased region" description="Low complexity" evidence="9">
    <location>
        <begin position="1662"/>
        <end position="1682"/>
    </location>
</feature>
<feature type="compositionally biased region" description="Low complexity" evidence="9">
    <location>
        <begin position="1470"/>
        <end position="1486"/>
    </location>
</feature>
<dbReference type="InterPro" id="IPR031981">
    <property type="entry name" value="MIEAP_C"/>
</dbReference>
<feature type="compositionally biased region" description="Basic and acidic residues" evidence="9">
    <location>
        <begin position="1783"/>
        <end position="1799"/>
    </location>
</feature>
<gene>
    <name evidence="12" type="ORF">TMSB3V08_LOCUS1930</name>
</gene>
<evidence type="ECO:0000259" key="11">
    <source>
        <dbReference type="Pfam" id="PF16026"/>
    </source>
</evidence>
<feature type="compositionally biased region" description="Polar residues" evidence="9">
    <location>
        <begin position="1429"/>
        <end position="1440"/>
    </location>
</feature>
<feature type="compositionally biased region" description="Low complexity" evidence="9">
    <location>
        <begin position="1704"/>
        <end position="1754"/>
    </location>
</feature>
<dbReference type="GO" id="GO:0016592">
    <property type="term" value="C:mediator complex"/>
    <property type="evidence" value="ECO:0007669"/>
    <property type="project" value="InterPro"/>
</dbReference>
<feature type="region of interest" description="Disordered" evidence="9">
    <location>
        <begin position="1074"/>
        <end position="1142"/>
    </location>
</feature>
<evidence type="ECO:0000256" key="6">
    <source>
        <dbReference type="ARBA" id="ARBA00023163"/>
    </source>
</evidence>
<feature type="compositionally biased region" description="Basic and acidic residues" evidence="9">
    <location>
        <begin position="1756"/>
        <end position="1775"/>
    </location>
</feature>
<dbReference type="EMBL" id="OB792867">
    <property type="protein sequence ID" value="CAD7425005.1"/>
    <property type="molecule type" value="Genomic_DNA"/>
</dbReference>
<evidence type="ECO:0000256" key="7">
    <source>
        <dbReference type="ARBA" id="ARBA00023242"/>
    </source>
</evidence>
<comment type="subcellular location">
    <subcellularLocation>
        <location evidence="1">Nucleus</location>
    </subcellularLocation>
</comment>
<feature type="compositionally biased region" description="Polar residues" evidence="9">
    <location>
        <begin position="1211"/>
        <end position="1225"/>
    </location>
</feature>
<evidence type="ECO:0000259" key="10">
    <source>
        <dbReference type="Pfam" id="PF10744"/>
    </source>
</evidence>
<evidence type="ECO:0000256" key="2">
    <source>
        <dbReference type="ARBA" id="ARBA00006210"/>
    </source>
</evidence>
<feature type="domain" description="Mitochondria-eating protein C-terminal" evidence="11">
    <location>
        <begin position="319"/>
        <end position="522"/>
    </location>
</feature>